<evidence type="ECO:0000256" key="7">
    <source>
        <dbReference type="ARBA" id="ARBA00023274"/>
    </source>
</evidence>
<dbReference type="GO" id="GO:0019013">
    <property type="term" value="C:viral nucleocapsid"/>
    <property type="evidence" value="ECO:0007669"/>
    <property type="project" value="UniProtKB-KW"/>
</dbReference>
<dbReference type="GO" id="GO:1990904">
    <property type="term" value="C:ribonucleoprotein complex"/>
    <property type="evidence" value="ECO:0007669"/>
    <property type="project" value="UniProtKB-KW"/>
</dbReference>
<proteinExistence type="inferred from homology"/>
<dbReference type="InterPro" id="IPR043012">
    <property type="entry name" value="Bunya_nucleocap_N"/>
</dbReference>
<comment type="subcellular location">
    <subcellularLocation>
        <location evidence="1">Virion</location>
    </subcellularLocation>
</comment>
<dbReference type="EMBL" id="MH017270">
    <property type="protein sequence ID" value="AXP33549.1"/>
    <property type="molecule type" value="Viral_cRNA"/>
</dbReference>
<evidence type="ECO:0000313" key="9">
    <source>
        <dbReference type="EMBL" id="AXP33549.1"/>
    </source>
</evidence>
<name>A0A346JIW6_9VIRU</name>
<evidence type="ECO:0000256" key="4">
    <source>
        <dbReference type="ARBA" id="ARBA00022844"/>
    </source>
</evidence>
<accession>A0A346JIW6</accession>
<dbReference type="Gene3D" id="1.20.142.20">
    <property type="match status" value="1"/>
</dbReference>
<evidence type="ECO:0000256" key="5">
    <source>
        <dbReference type="ARBA" id="ARBA00022884"/>
    </source>
</evidence>
<evidence type="ECO:0000256" key="1">
    <source>
        <dbReference type="ARBA" id="ARBA00004328"/>
    </source>
</evidence>
<evidence type="ECO:0000256" key="2">
    <source>
        <dbReference type="ARBA" id="ARBA00006516"/>
    </source>
</evidence>
<keyword evidence="7" id="KW-0687">Ribonucleoprotein</keyword>
<protein>
    <recommendedName>
        <fullName evidence="3">Nucleoprotein</fullName>
    </recommendedName>
    <alternativeName>
        <fullName evidence="8">Nucleocapsid protein</fullName>
    </alternativeName>
</protein>
<keyword evidence="5" id="KW-0694">RNA-binding</keyword>
<dbReference type="Pfam" id="PF00952">
    <property type="entry name" value="Bunya_nucleocap"/>
    <property type="match status" value="1"/>
</dbReference>
<evidence type="ECO:0000256" key="8">
    <source>
        <dbReference type="ARBA" id="ARBA00033344"/>
    </source>
</evidence>
<dbReference type="InterPro" id="IPR001784">
    <property type="entry name" value="Bunya_nucleocap"/>
</dbReference>
<dbReference type="Proteomes" id="UP000424062">
    <property type="component" value="Genome"/>
</dbReference>
<keyword evidence="6 9" id="KW-0543">Viral nucleoprotein</keyword>
<evidence type="ECO:0000256" key="6">
    <source>
        <dbReference type="ARBA" id="ARBA00023086"/>
    </source>
</evidence>
<dbReference type="GO" id="GO:0003723">
    <property type="term" value="F:RNA binding"/>
    <property type="evidence" value="ECO:0007669"/>
    <property type="project" value="UniProtKB-KW"/>
</dbReference>
<keyword evidence="4" id="KW-0946">Virion</keyword>
<dbReference type="Gene3D" id="1.10.472.180">
    <property type="entry name" value="Bunyavirus nucleocapsid (N) protein, C-terminal domain"/>
    <property type="match status" value="1"/>
</dbReference>
<sequence length="236" mass="26823">MSLPLLEFEDTKREGNFSEFKPGDAYRVFNDKHGEFLDFATINKFFVSAKAAKLKLRTTEAPRVALRFRDWRVEVVNNHNPRLGKVEVLPTDLTLHRISGFLARRLLDIADGGDQARIIDMQERIVNPIALSKGITWADGATIYLSFFPGTEMFLDSFKFYPLAIGIYRVQQGDMEPEYLKKVMRQQYGAMRPGEWATLKKGTIKTAVALVSNLKWGSRGFSPAAQELLKEFGIKV</sequence>
<evidence type="ECO:0000256" key="3">
    <source>
        <dbReference type="ARBA" id="ARBA00014389"/>
    </source>
</evidence>
<reference evidence="9" key="1">
    <citation type="journal article" date="2018" name="Am. J. Trop. Med. Hyg.">
        <title>Genetic Characterization of the Patois Serogroup (Genus Orthobunyavirus; Family Peribunyaviridae) and Evidence That Estero Real Virus is a Member of the Genus Orthonairovirus.</title>
        <authorList>
            <person name="Aguilar P.V."/>
            <person name="Marciel de Souza W."/>
            <person name="Silvas J.A."/>
            <person name="Wood T."/>
            <person name="Widen S."/>
            <person name="Fumagalli M.J."/>
            <person name="Nunes M.R."/>
        </authorList>
    </citation>
    <scope>NUCLEOTIDE SEQUENCE [LARGE SCALE GENOMIC DNA]</scope>
    <source>
        <strain evidence="9">75V2858</strain>
    </source>
</reference>
<organism evidence="9">
    <name type="scientific">Babahoya virus</name>
    <dbReference type="NCBI Taxonomy" id="2303489"/>
    <lineage>
        <taxon>Viruses</taxon>
        <taxon>Riboviria</taxon>
        <taxon>Orthornavirae</taxon>
        <taxon>Negarnaviricota</taxon>
        <taxon>Polyploviricotina</taxon>
        <taxon>Bunyaviricetes</taxon>
        <taxon>Elliovirales</taxon>
        <taxon>Peribunyaviridae</taxon>
        <taxon>Orthobunyavirus</taxon>
        <taxon>Orthobunyavirus patoisense</taxon>
    </lineage>
</organism>
<comment type="similarity">
    <text evidence="2">Belongs to the orthobunyavirus nucleocapsid protein family.</text>
</comment>
<dbReference type="InterPro" id="IPR043011">
    <property type="entry name" value="Bunya_nucleocap_C"/>
</dbReference>